<proteinExistence type="inferred from homology"/>
<dbReference type="OrthoDB" id="5813749at2759"/>
<dbReference type="PROSITE" id="PS50235">
    <property type="entry name" value="USP_3"/>
    <property type="match status" value="1"/>
</dbReference>
<evidence type="ECO:0000259" key="2">
    <source>
        <dbReference type="PROSITE" id="PS50235"/>
    </source>
</evidence>
<name>A0A3P7E3A1_WUCBA</name>
<sequence>MCLGNFLSSSGAIFQSVLLQALFSEMSWYFPVREAATVQETLAFCGCLRGFRDKRRATRRTARKIGPFAFSPATSHKKPRNFWSSCCFVGKEVGRFREGNSCDLSSEAFLPPNGAKGFSGKVIGWETLFYDPRFTYNYLLAYSKKLSLKSKAFQDMYHEKNDDMKMMVLKPGQFKIQVLCGSADTFLFRRTGILTVSGKRRKIVFAVGGYRLVSLTNRINYNKIPGIIRNQQEVDPADVESIKKSFDQFTLVSVLEPTAKRFRLSNPLIGITYGSLQVEKPLIRSTNFIMAREINLASSYEEISQFEEKKPSNDVPMICSADRRSNDHIKALTTDNVETSGFANLGNTCYMNSILQGLFANVIFAKDLFKFCKMVEKLGLDLDEEMPLCLAVANLASQRHCASNSLKMALLEMIKDMSNLDFWSGEQQDAQEFLANILNMMQEECDKILYEQHNIDDQKERNKLNPITANFAFVIESMIRCRRCLIMFVKRYSFNTSAAIKRDDEIRIPLHITLNQGLVSEPELFPPLSPTTRYVCYF</sequence>
<dbReference type="EMBL" id="UYWW01001939">
    <property type="protein sequence ID" value="VDM11187.1"/>
    <property type="molecule type" value="Genomic_DNA"/>
</dbReference>
<dbReference type="PANTHER" id="PTHR24006">
    <property type="entry name" value="UBIQUITIN CARBOXYL-TERMINAL HYDROLASE"/>
    <property type="match status" value="1"/>
</dbReference>
<dbReference type="PANTHER" id="PTHR24006:SF915">
    <property type="entry name" value="UBIQUITIN CARBOXYL-TERMINAL HYDROLASE-RELATED"/>
    <property type="match status" value="1"/>
</dbReference>
<dbReference type="PROSITE" id="PS00972">
    <property type="entry name" value="USP_1"/>
    <property type="match status" value="1"/>
</dbReference>
<comment type="similarity">
    <text evidence="1">Belongs to the peptidase C19 family.</text>
</comment>
<organism evidence="3 4">
    <name type="scientific">Wuchereria bancrofti</name>
    <dbReference type="NCBI Taxonomy" id="6293"/>
    <lineage>
        <taxon>Eukaryota</taxon>
        <taxon>Metazoa</taxon>
        <taxon>Ecdysozoa</taxon>
        <taxon>Nematoda</taxon>
        <taxon>Chromadorea</taxon>
        <taxon>Rhabditida</taxon>
        <taxon>Spirurina</taxon>
        <taxon>Spiruromorpha</taxon>
        <taxon>Filarioidea</taxon>
        <taxon>Onchocercidae</taxon>
        <taxon>Wuchereria</taxon>
    </lineage>
</organism>
<dbReference type="InterPro" id="IPR001394">
    <property type="entry name" value="Peptidase_C19_UCH"/>
</dbReference>
<evidence type="ECO:0000313" key="4">
    <source>
        <dbReference type="Proteomes" id="UP000270924"/>
    </source>
</evidence>
<reference evidence="3 4" key="1">
    <citation type="submission" date="2018-11" db="EMBL/GenBank/DDBJ databases">
        <authorList>
            <consortium name="Pathogen Informatics"/>
        </authorList>
    </citation>
    <scope>NUCLEOTIDE SEQUENCE [LARGE SCALE GENOMIC DNA]</scope>
</reference>
<accession>A0A3P7E3A1</accession>
<evidence type="ECO:0000256" key="1">
    <source>
        <dbReference type="ARBA" id="ARBA00009085"/>
    </source>
</evidence>
<feature type="domain" description="USP" evidence="2">
    <location>
        <begin position="340"/>
        <end position="538"/>
    </location>
</feature>
<dbReference type="InterPro" id="IPR038765">
    <property type="entry name" value="Papain-like_cys_pep_sf"/>
</dbReference>
<dbReference type="GO" id="GO:0005634">
    <property type="term" value="C:nucleus"/>
    <property type="evidence" value="ECO:0007669"/>
    <property type="project" value="TreeGrafter"/>
</dbReference>
<dbReference type="GO" id="GO:0004843">
    <property type="term" value="F:cysteine-type deubiquitinase activity"/>
    <property type="evidence" value="ECO:0007669"/>
    <property type="project" value="InterPro"/>
</dbReference>
<protein>
    <recommendedName>
        <fullName evidence="2">USP domain-containing protein</fullName>
    </recommendedName>
</protein>
<dbReference type="AlphaFoldDB" id="A0A3P7E3A1"/>
<evidence type="ECO:0000313" key="3">
    <source>
        <dbReference type="EMBL" id="VDM11187.1"/>
    </source>
</evidence>
<dbReference type="GO" id="GO:0016579">
    <property type="term" value="P:protein deubiquitination"/>
    <property type="evidence" value="ECO:0007669"/>
    <property type="project" value="InterPro"/>
</dbReference>
<dbReference type="Pfam" id="PF00443">
    <property type="entry name" value="UCH"/>
    <property type="match status" value="1"/>
</dbReference>
<dbReference type="InParanoid" id="A0A3P7E3A1"/>
<dbReference type="InterPro" id="IPR028889">
    <property type="entry name" value="USP"/>
</dbReference>
<dbReference type="InterPro" id="IPR018200">
    <property type="entry name" value="USP_CS"/>
</dbReference>
<dbReference type="Proteomes" id="UP000270924">
    <property type="component" value="Unassembled WGS sequence"/>
</dbReference>
<gene>
    <name evidence="3" type="ORF">WBA_LOCUS4573</name>
</gene>
<keyword evidence="4" id="KW-1185">Reference proteome</keyword>
<dbReference type="InterPro" id="IPR050164">
    <property type="entry name" value="Peptidase_C19"/>
</dbReference>
<dbReference type="GO" id="GO:0000082">
    <property type="term" value="P:G1/S transition of mitotic cell cycle"/>
    <property type="evidence" value="ECO:0007669"/>
    <property type="project" value="TreeGrafter"/>
</dbReference>
<dbReference type="Gene3D" id="3.90.70.10">
    <property type="entry name" value="Cysteine proteinases"/>
    <property type="match status" value="1"/>
</dbReference>
<dbReference type="SUPFAM" id="SSF54001">
    <property type="entry name" value="Cysteine proteinases"/>
    <property type="match status" value="1"/>
</dbReference>
<dbReference type="GO" id="GO:0005829">
    <property type="term" value="C:cytosol"/>
    <property type="evidence" value="ECO:0007669"/>
    <property type="project" value="TreeGrafter"/>
</dbReference>